<protein>
    <recommendedName>
        <fullName evidence="3">Lipoprotein</fullName>
    </recommendedName>
</protein>
<name>A0ABX8RAL0_9CLOT</name>
<dbReference type="Proteomes" id="UP000886818">
    <property type="component" value="Chromosome"/>
</dbReference>
<organism evidence="1 2">
    <name type="scientific">Crassaminicella indica</name>
    <dbReference type="NCBI Taxonomy" id="2855394"/>
    <lineage>
        <taxon>Bacteria</taxon>
        <taxon>Bacillati</taxon>
        <taxon>Bacillota</taxon>
        <taxon>Clostridia</taxon>
        <taxon>Eubacteriales</taxon>
        <taxon>Clostridiaceae</taxon>
        <taxon>Crassaminicella</taxon>
    </lineage>
</organism>
<accession>A0ABX8RAL0</accession>
<evidence type="ECO:0008006" key="3">
    <source>
        <dbReference type="Google" id="ProtNLM"/>
    </source>
</evidence>
<evidence type="ECO:0000313" key="1">
    <source>
        <dbReference type="EMBL" id="QXM05499.1"/>
    </source>
</evidence>
<dbReference type="PROSITE" id="PS51257">
    <property type="entry name" value="PROKAR_LIPOPROTEIN"/>
    <property type="match status" value="1"/>
</dbReference>
<gene>
    <name evidence="1" type="ORF">KVH43_08925</name>
</gene>
<evidence type="ECO:0000313" key="2">
    <source>
        <dbReference type="Proteomes" id="UP000886818"/>
    </source>
</evidence>
<proteinExistence type="predicted"/>
<sequence length="223" mass="26285">MKKIYFLGLLFLLAILICSCTSSISKDETVKIESNNDIANNSPSIMKDIELLSDEELLFRYVGDIELACPDLNFESSSDIASEELFDFFLFSLWEGLSLKERDEQYQDYYDKWFNAETNSFHIPSDDITEQLNKYFKDYSFDLTKVSCYNPSIKKIEVLMLDGWGGDLFPKIQEKHIDHKNNRLKLIVSFFMDDQYTEIMKTKSYIFEFYSDKGYYLIQDKKI</sequence>
<reference evidence="1" key="1">
    <citation type="submission" date="2021-07" db="EMBL/GenBank/DDBJ databases">
        <title>Complete genome sequence of Crassaminicella sp. 143-21, isolated from a deep-sea hydrothermal vent.</title>
        <authorList>
            <person name="Li X."/>
        </authorList>
    </citation>
    <scope>NUCLEOTIDE SEQUENCE</scope>
    <source>
        <strain evidence="1">143-21</strain>
    </source>
</reference>
<keyword evidence="2" id="KW-1185">Reference proteome</keyword>
<dbReference type="RefSeq" id="WP_218282198.1">
    <property type="nucleotide sequence ID" value="NZ_CP078093.1"/>
</dbReference>
<dbReference type="EMBL" id="CP078093">
    <property type="protein sequence ID" value="QXM05499.1"/>
    <property type="molecule type" value="Genomic_DNA"/>
</dbReference>